<feature type="binding site" evidence="8">
    <location>
        <position position="55"/>
    </location>
    <ligand>
        <name>Mg(2+)</name>
        <dbReference type="ChEBI" id="CHEBI:18420"/>
    </ligand>
</feature>
<keyword evidence="8" id="KW-0699">rRNA-binding</keyword>
<evidence type="ECO:0000313" key="12">
    <source>
        <dbReference type="Proteomes" id="UP001501352"/>
    </source>
</evidence>
<protein>
    <recommendedName>
        <fullName evidence="8">Ribonuclease 3</fullName>
        <ecNumber evidence="8">3.1.26.3</ecNumber>
    </recommendedName>
    <alternativeName>
        <fullName evidence="8">Ribonuclease III</fullName>
        <shortName evidence="8">RNase III</shortName>
    </alternativeName>
</protein>
<dbReference type="Gene3D" id="1.10.1520.10">
    <property type="entry name" value="Ribonuclease III domain"/>
    <property type="match status" value="1"/>
</dbReference>
<dbReference type="CDD" id="cd10845">
    <property type="entry name" value="DSRM_RNAse_III_family"/>
    <property type="match status" value="1"/>
</dbReference>
<feature type="binding site" evidence="8">
    <location>
        <position position="131"/>
    </location>
    <ligand>
        <name>Mg(2+)</name>
        <dbReference type="ChEBI" id="CHEBI:18420"/>
    </ligand>
</feature>
<keyword evidence="8" id="KW-0479">Metal-binding</keyword>
<evidence type="ECO:0000256" key="1">
    <source>
        <dbReference type="ARBA" id="ARBA00000109"/>
    </source>
</evidence>
<dbReference type="Proteomes" id="UP001501352">
    <property type="component" value="Unassembled WGS sequence"/>
</dbReference>
<evidence type="ECO:0000256" key="2">
    <source>
        <dbReference type="ARBA" id="ARBA00010183"/>
    </source>
</evidence>
<evidence type="ECO:0000256" key="6">
    <source>
        <dbReference type="ARBA" id="ARBA00022801"/>
    </source>
</evidence>
<keyword evidence="8" id="KW-0460">Magnesium</keyword>
<gene>
    <name evidence="8 11" type="primary">rnc</name>
    <name evidence="11" type="ORF">GCM10009422_19990</name>
</gene>
<keyword evidence="8" id="KW-0963">Cytoplasm</keyword>
<feature type="domain" description="RNase III" evidence="10">
    <location>
        <begin position="9"/>
        <end position="142"/>
    </location>
</feature>
<evidence type="ECO:0000256" key="5">
    <source>
        <dbReference type="ARBA" id="ARBA00022759"/>
    </source>
</evidence>
<dbReference type="InterPro" id="IPR036389">
    <property type="entry name" value="RNase_III_sf"/>
</dbReference>
<dbReference type="InterPro" id="IPR011907">
    <property type="entry name" value="RNase_III"/>
</dbReference>
<dbReference type="Pfam" id="PF14622">
    <property type="entry name" value="Ribonucleas_3_3"/>
    <property type="match status" value="1"/>
</dbReference>
<evidence type="ECO:0000259" key="9">
    <source>
        <dbReference type="PROSITE" id="PS50137"/>
    </source>
</evidence>
<keyword evidence="12" id="KW-1185">Reference proteome</keyword>
<dbReference type="NCBIfam" id="TIGR02191">
    <property type="entry name" value="RNaseIII"/>
    <property type="match status" value="1"/>
</dbReference>
<name>A0ABN1GYR2_9CAUL</name>
<proteinExistence type="inferred from homology"/>
<evidence type="ECO:0000256" key="4">
    <source>
        <dbReference type="ARBA" id="ARBA00022722"/>
    </source>
</evidence>
<keyword evidence="6 8" id="KW-0378">Hydrolase</keyword>
<dbReference type="Gene3D" id="3.30.160.20">
    <property type="match status" value="1"/>
</dbReference>
<dbReference type="Pfam" id="PF00035">
    <property type="entry name" value="dsrm"/>
    <property type="match status" value="1"/>
</dbReference>
<dbReference type="SMART" id="SM00535">
    <property type="entry name" value="RIBOc"/>
    <property type="match status" value="1"/>
</dbReference>
<dbReference type="SUPFAM" id="SSF54768">
    <property type="entry name" value="dsRNA-binding domain-like"/>
    <property type="match status" value="1"/>
</dbReference>
<evidence type="ECO:0000256" key="3">
    <source>
        <dbReference type="ARBA" id="ARBA00022664"/>
    </source>
</evidence>
<dbReference type="SUPFAM" id="SSF69065">
    <property type="entry name" value="RNase III domain-like"/>
    <property type="match status" value="1"/>
</dbReference>
<dbReference type="PROSITE" id="PS00517">
    <property type="entry name" value="RNASE_3_1"/>
    <property type="match status" value="1"/>
</dbReference>
<evidence type="ECO:0000259" key="10">
    <source>
        <dbReference type="PROSITE" id="PS50142"/>
    </source>
</evidence>
<comment type="catalytic activity">
    <reaction evidence="1 8">
        <text>Endonucleolytic cleavage to 5'-phosphomonoester.</text>
        <dbReference type="EC" id="3.1.26.3"/>
    </reaction>
</comment>
<comment type="function">
    <text evidence="8">Digests double-stranded RNA. Involved in the processing of primary rRNA transcript to yield the immediate precursors to the large and small rRNAs (23S and 16S). Processes some mRNAs, and tRNAs when they are encoded in the rRNA operon. Processes pre-crRNA and tracrRNA of type II CRISPR loci if present in the organism.</text>
</comment>
<dbReference type="RefSeq" id="WP_343793305.1">
    <property type="nucleotide sequence ID" value="NZ_BAAAGA010000005.1"/>
</dbReference>
<comment type="subcellular location">
    <subcellularLocation>
        <location evidence="8">Cytoplasm</location>
    </subcellularLocation>
</comment>
<keyword evidence="4 8" id="KW-0540">Nuclease</keyword>
<keyword evidence="8" id="KW-0819">tRNA processing</keyword>
<reference evidence="11 12" key="1">
    <citation type="journal article" date="2019" name="Int. J. Syst. Evol. Microbiol.">
        <title>The Global Catalogue of Microorganisms (GCM) 10K type strain sequencing project: providing services to taxonomists for standard genome sequencing and annotation.</title>
        <authorList>
            <consortium name="The Broad Institute Genomics Platform"/>
            <consortium name="The Broad Institute Genome Sequencing Center for Infectious Disease"/>
            <person name="Wu L."/>
            <person name="Ma J."/>
        </authorList>
    </citation>
    <scope>NUCLEOTIDE SEQUENCE [LARGE SCALE GENOMIC DNA]</scope>
    <source>
        <strain evidence="11 12">JCM 12928</strain>
    </source>
</reference>
<keyword evidence="5 8" id="KW-0255">Endonuclease</keyword>
<dbReference type="PROSITE" id="PS50137">
    <property type="entry name" value="DS_RBD"/>
    <property type="match status" value="1"/>
</dbReference>
<evidence type="ECO:0000256" key="8">
    <source>
        <dbReference type="HAMAP-Rule" id="MF_00104"/>
    </source>
</evidence>
<comment type="caution">
    <text evidence="11">The sequence shown here is derived from an EMBL/GenBank/DDBJ whole genome shotgun (WGS) entry which is preliminary data.</text>
</comment>
<organism evidence="11 12">
    <name type="scientific">Brevundimonas kwangchunensis</name>
    <dbReference type="NCBI Taxonomy" id="322163"/>
    <lineage>
        <taxon>Bacteria</taxon>
        <taxon>Pseudomonadati</taxon>
        <taxon>Pseudomonadota</taxon>
        <taxon>Alphaproteobacteria</taxon>
        <taxon>Caulobacterales</taxon>
        <taxon>Caulobacteraceae</taxon>
        <taxon>Brevundimonas</taxon>
    </lineage>
</organism>
<feature type="active site" evidence="8">
    <location>
        <position position="59"/>
    </location>
</feature>
<dbReference type="HAMAP" id="MF_00104">
    <property type="entry name" value="RNase_III"/>
    <property type="match status" value="1"/>
</dbReference>
<feature type="domain" description="DRBM" evidence="9">
    <location>
        <begin position="168"/>
        <end position="237"/>
    </location>
</feature>
<sequence length="238" mass="25664">MTDRRAEAVRALARNLGHDFRDPALLEQALTHASVGEGAVRDARGRPFLDNQRMEFLGDRVLGLLVADRLMRDFPSADEGEMSSRLHALVDKAACARVAERLDVGPAMRLSPGEAKQGGRRRDGVLADAMEALLAAVWLDGGIDAARAVFTSAWEAEFASNPKRAITNPKSALQEWALGQGKALPTYRIVERTGSDHAPTFTVEALVAGYPPLTAQGRSRQDAEKAAATALLQREGVI</sequence>
<comment type="cofactor">
    <cofactor evidence="8">
        <name>Mg(2+)</name>
        <dbReference type="ChEBI" id="CHEBI:18420"/>
    </cofactor>
</comment>
<dbReference type="InterPro" id="IPR014720">
    <property type="entry name" value="dsRBD_dom"/>
</dbReference>
<evidence type="ECO:0000313" key="11">
    <source>
        <dbReference type="EMBL" id="GAA0623796.1"/>
    </source>
</evidence>
<dbReference type="InterPro" id="IPR000999">
    <property type="entry name" value="RNase_III_dom"/>
</dbReference>
<dbReference type="EMBL" id="BAAAGA010000005">
    <property type="protein sequence ID" value="GAA0623796.1"/>
    <property type="molecule type" value="Genomic_DNA"/>
</dbReference>
<accession>A0ABN1GYR2</accession>
<comment type="subunit">
    <text evidence="8">Homodimer.</text>
</comment>
<dbReference type="CDD" id="cd00593">
    <property type="entry name" value="RIBOc"/>
    <property type="match status" value="1"/>
</dbReference>
<dbReference type="PANTHER" id="PTHR11207:SF0">
    <property type="entry name" value="RIBONUCLEASE 3"/>
    <property type="match status" value="1"/>
</dbReference>
<evidence type="ECO:0000256" key="7">
    <source>
        <dbReference type="ARBA" id="ARBA00022884"/>
    </source>
</evidence>
<keyword evidence="3 8" id="KW-0507">mRNA processing</keyword>
<dbReference type="EC" id="3.1.26.3" evidence="8"/>
<keyword evidence="8" id="KW-0698">rRNA processing</keyword>
<dbReference type="PROSITE" id="PS50142">
    <property type="entry name" value="RNASE_3_2"/>
    <property type="match status" value="1"/>
</dbReference>
<comment type="similarity">
    <text evidence="2">Belongs to the ribonuclease III family.</text>
</comment>
<keyword evidence="7 8" id="KW-0694">RNA-binding</keyword>
<feature type="active site" evidence="8">
    <location>
        <position position="131"/>
    </location>
</feature>
<dbReference type="PANTHER" id="PTHR11207">
    <property type="entry name" value="RIBONUCLEASE III"/>
    <property type="match status" value="1"/>
</dbReference>
<dbReference type="SMART" id="SM00358">
    <property type="entry name" value="DSRM"/>
    <property type="match status" value="1"/>
</dbReference>
<feature type="binding site" evidence="8">
    <location>
        <position position="128"/>
    </location>
    <ligand>
        <name>Mg(2+)</name>
        <dbReference type="ChEBI" id="CHEBI:18420"/>
    </ligand>
</feature>